<name>L8WG00_THACA</name>
<dbReference type="AlphaFoldDB" id="L8WG00"/>
<reference evidence="1 2" key="1">
    <citation type="journal article" date="2013" name="Nat. Commun.">
        <title>The evolution and pathogenic mechanisms of the rice sheath blight pathogen.</title>
        <authorList>
            <person name="Zheng A."/>
            <person name="Lin R."/>
            <person name="Xu L."/>
            <person name="Qin P."/>
            <person name="Tang C."/>
            <person name="Ai P."/>
            <person name="Zhang D."/>
            <person name="Liu Y."/>
            <person name="Sun Z."/>
            <person name="Feng H."/>
            <person name="Wang Y."/>
            <person name="Chen Y."/>
            <person name="Liang X."/>
            <person name="Fu R."/>
            <person name="Li Q."/>
            <person name="Zhang J."/>
            <person name="Yu X."/>
            <person name="Xie Z."/>
            <person name="Ding L."/>
            <person name="Guan P."/>
            <person name="Tang J."/>
            <person name="Liang Y."/>
            <person name="Wang S."/>
            <person name="Deng Q."/>
            <person name="Li S."/>
            <person name="Zhu J."/>
            <person name="Wang L."/>
            <person name="Liu H."/>
            <person name="Li P."/>
        </authorList>
    </citation>
    <scope>NUCLEOTIDE SEQUENCE [LARGE SCALE GENOMIC DNA]</scope>
    <source>
        <strain evidence="2">AG-1 IA</strain>
    </source>
</reference>
<keyword evidence="2" id="KW-1185">Reference proteome</keyword>
<evidence type="ECO:0000313" key="1">
    <source>
        <dbReference type="EMBL" id="ELU37121.1"/>
    </source>
</evidence>
<proteinExistence type="predicted"/>
<protein>
    <submittedName>
        <fullName evidence="1">Uncharacterized protein</fullName>
    </submittedName>
</protein>
<accession>L8WG00</accession>
<organism evidence="1 2">
    <name type="scientific">Thanatephorus cucumeris (strain AG1-IA)</name>
    <name type="common">Rice sheath blight fungus</name>
    <name type="synonym">Rhizoctonia solani</name>
    <dbReference type="NCBI Taxonomy" id="983506"/>
    <lineage>
        <taxon>Eukaryota</taxon>
        <taxon>Fungi</taxon>
        <taxon>Dikarya</taxon>
        <taxon>Basidiomycota</taxon>
        <taxon>Agaricomycotina</taxon>
        <taxon>Agaricomycetes</taxon>
        <taxon>Cantharellales</taxon>
        <taxon>Ceratobasidiaceae</taxon>
        <taxon>Rhizoctonia</taxon>
        <taxon>Rhizoctonia solani AG-1</taxon>
    </lineage>
</organism>
<evidence type="ECO:0000313" key="2">
    <source>
        <dbReference type="Proteomes" id="UP000011668"/>
    </source>
</evidence>
<dbReference type="Proteomes" id="UP000011668">
    <property type="component" value="Unassembled WGS sequence"/>
</dbReference>
<dbReference type="EMBL" id="AFRT01002853">
    <property type="protein sequence ID" value="ELU37121.1"/>
    <property type="molecule type" value="Genomic_DNA"/>
</dbReference>
<sequence length="177" mass="19702">MRYKDCVSDWRKSTYSNGDAQHVTRPLGHRILGHVQVSRRSNNIRHGLVIACEYVLLGGKQTPLTRFTGVGGAAIAPRREPNRTPKDNIVRILFTQGQEQGTTTQPGLPNPRQLSALFTDPSSRLPSHVLASVPCVHVDQNFRFPAWNADDPECPDRRALVLDCAFHHGLGVYLCAR</sequence>
<gene>
    <name evidence="1" type="ORF">AG1IA_08849</name>
</gene>
<dbReference type="HOGENOM" id="CLU_1518866_0_0_1"/>
<comment type="caution">
    <text evidence="1">The sequence shown here is derived from an EMBL/GenBank/DDBJ whole genome shotgun (WGS) entry which is preliminary data.</text>
</comment>